<dbReference type="GO" id="GO:0005886">
    <property type="term" value="C:plasma membrane"/>
    <property type="evidence" value="ECO:0007669"/>
    <property type="project" value="UniProtKB-SubCell"/>
</dbReference>
<feature type="transmembrane region" description="Helical" evidence="7">
    <location>
        <begin position="163"/>
        <end position="184"/>
    </location>
</feature>
<dbReference type="Pfam" id="PF01810">
    <property type="entry name" value="LysE"/>
    <property type="match status" value="1"/>
</dbReference>
<feature type="transmembrane region" description="Helical" evidence="7">
    <location>
        <begin position="75"/>
        <end position="100"/>
    </location>
</feature>
<dbReference type="InterPro" id="IPR001123">
    <property type="entry name" value="LeuE-type"/>
</dbReference>
<keyword evidence="2" id="KW-1003">Cell membrane</keyword>
<accession>A0A255H3B7</accession>
<feature type="region of interest" description="Disordered" evidence="6">
    <location>
        <begin position="16"/>
        <end position="36"/>
    </location>
</feature>
<evidence type="ECO:0000256" key="7">
    <source>
        <dbReference type="SAM" id="Phobius"/>
    </source>
</evidence>
<organism evidence="8 9">
    <name type="scientific">Enemella dayhoffiae</name>
    <dbReference type="NCBI Taxonomy" id="2016507"/>
    <lineage>
        <taxon>Bacteria</taxon>
        <taxon>Bacillati</taxon>
        <taxon>Actinomycetota</taxon>
        <taxon>Actinomycetes</taxon>
        <taxon>Propionibacteriales</taxon>
        <taxon>Propionibacteriaceae</taxon>
        <taxon>Enemella</taxon>
    </lineage>
</organism>
<evidence type="ECO:0000256" key="4">
    <source>
        <dbReference type="ARBA" id="ARBA00022989"/>
    </source>
</evidence>
<dbReference type="PIRSF" id="PIRSF006324">
    <property type="entry name" value="LeuE"/>
    <property type="match status" value="1"/>
</dbReference>
<dbReference type="GO" id="GO:0015171">
    <property type="term" value="F:amino acid transmembrane transporter activity"/>
    <property type="evidence" value="ECO:0007669"/>
    <property type="project" value="TreeGrafter"/>
</dbReference>
<proteinExistence type="predicted"/>
<comment type="caution">
    <text evidence="8">The sequence shown here is derived from an EMBL/GenBank/DDBJ whole genome shotgun (WGS) entry which is preliminary data.</text>
</comment>
<sequence>MDTGASPDYFQVDKAVRGPAAGGRQPPRRVAEHPPEGEPMSWEFLIVVLAVIVTPGADFVVTLRSTVAGGRAAGTGSALGVGTASMIQGALVSVGLGSLIVQSQPIFTTLKWLGILYLAFLAVQSLRSAWRGRYADLDTGAHGSRGQGFRNGFLCNITNPKMFVFYLSLLPQFVGVHAPVWSWLVHASVLPLAGTCWLLGIVVLAGAVRERLLRPLTRRIIDAASGIALLGFSARLALQRD</sequence>
<protein>
    <submittedName>
        <fullName evidence="8">Lysine transporter LysE</fullName>
    </submittedName>
</protein>
<evidence type="ECO:0000256" key="1">
    <source>
        <dbReference type="ARBA" id="ARBA00004651"/>
    </source>
</evidence>
<feature type="transmembrane region" description="Helical" evidence="7">
    <location>
        <begin position="106"/>
        <end position="123"/>
    </location>
</feature>
<feature type="transmembrane region" description="Helical" evidence="7">
    <location>
        <begin position="190"/>
        <end position="208"/>
    </location>
</feature>
<reference evidence="8 9" key="1">
    <citation type="submission" date="2017-07" db="EMBL/GenBank/DDBJ databases">
        <title>Draft whole genome sequences of clinical Proprionibacteriaceae strains.</title>
        <authorList>
            <person name="Bernier A.-M."/>
            <person name="Bernard K."/>
            <person name="Domingo M.-C."/>
        </authorList>
    </citation>
    <scope>NUCLEOTIDE SEQUENCE [LARGE SCALE GENOMIC DNA]</scope>
    <source>
        <strain evidence="8 9">NML 130396</strain>
    </source>
</reference>
<feature type="transmembrane region" description="Helical" evidence="7">
    <location>
        <begin position="44"/>
        <end position="63"/>
    </location>
</feature>
<evidence type="ECO:0000313" key="9">
    <source>
        <dbReference type="Proteomes" id="UP000216311"/>
    </source>
</evidence>
<name>A0A255H3B7_9ACTN</name>
<dbReference type="EMBL" id="NMVQ01000012">
    <property type="protein sequence ID" value="OYO21882.1"/>
    <property type="molecule type" value="Genomic_DNA"/>
</dbReference>
<evidence type="ECO:0000313" key="8">
    <source>
        <dbReference type="EMBL" id="OYO21882.1"/>
    </source>
</evidence>
<keyword evidence="5 7" id="KW-0472">Membrane</keyword>
<dbReference type="PANTHER" id="PTHR30086:SF20">
    <property type="entry name" value="ARGININE EXPORTER PROTEIN ARGO-RELATED"/>
    <property type="match status" value="1"/>
</dbReference>
<evidence type="ECO:0000256" key="2">
    <source>
        <dbReference type="ARBA" id="ARBA00022475"/>
    </source>
</evidence>
<evidence type="ECO:0000256" key="5">
    <source>
        <dbReference type="ARBA" id="ARBA00023136"/>
    </source>
</evidence>
<gene>
    <name evidence="8" type="ORF">CGZ93_08015</name>
</gene>
<dbReference type="AlphaFoldDB" id="A0A255H3B7"/>
<keyword evidence="4 7" id="KW-1133">Transmembrane helix</keyword>
<dbReference type="PANTHER" id="PTHR30086">
    <property type="entry name" value="ARGININE EXPORTER PROTEIN ARGO"/>
    <property type="match status" value="1"/>
</dbReference>
<comment type="subcellular location">
    <subcellularLocation>
        <location evidence="1">Cell membrane</location>
        <topology evidence="1">Multi-pass membrane protein</topology>
    </subcellularLocation>
</comment>
<evidence type="ECO:0000256" key="6">
    <source>
        <dbReference type="SAM" id="MobiDB-lite"/>
    </source>
</evidence>
<dbReference type="Proteomes" id="UP000216311">
    <property type="component" value="Unassembled WGS sequence"/>
</dbReference>
<keyword evidence="3 7" id="KW-0812">Transmembrane</keyword>
<evidence type="ECO:0000256" key="3">
    <source>
        <dbReference type="ARBA" id="ARBA00022692"/>
    </source>
</evidence>
<dbReference type="OrthoDB" id="3175972at2"/>
<keyword evidence="9" id="KW-1185">Reference proteome</keyword>